<dbReference type="RefSeq" id="WP_035232048.1">
    <property type="nucleotide sequence ID" value="NZ_ARXV01000005.1"/>
</dbReference>
<dbReference type="STRING" id="1177154.Y5S_01581"/>
<gene>
    <name evidence="1" type="ORF">Y5S_01581</name>
</gene>
<organism evidence="1 2">
    <name type="scientific">Alcanivorax nanhaiticus</name>
    <dbReference type="NCBI Taxonomy" id="1177154"/>
    <lineage>
        <taxon>Bacteria</taxon>
        <taxon>Pseudomonadati</taxon>
        <taxon>Pseudomonadota</taxon>
        <taxon>Gammaproteobacteria</taxon>
        <taxon>Oceanospirillales</taxon>
        <taxon>Alcanivoracaceae</taxon>
        <taxon>Alcanivorax</taxon>
    </lineage>
</organism>
<protein>
    <recommendedName>
        <fullName evidence="3">DUF600 domain-containing protein</fullName>
    </recommendedName>
</protein>
<dbReference type="Gene3D" id="3.30.500.20">
    <property type="entry name" value="BH3703-like domains"/>
    <property type="match status" value="1"/>
</dbReference>
<comment type="caution">
    <text evidence="1">The sequence shown here is derived from an EMBL/GenBank/DDBJ whole genome shotgun (WGS) entry which is preliminary data.</text>
</comment>
<sequence length="123" mass="13852">MNKLSRLKGAEKYYQEIAEEICIALGCKSWDQACLDFVVYEENVIGSAQVSMELTAKVGDKPCSIKTSSKIYDSGKSLRAFMHECTGDLWTSMSFKIRPDGEISVDFGYEIRSFDPDTDDFYG</sequence>
<keyword evidence="2" id="KW-1185">Reference proteome</keyword>
<evidence type="ECO:0000313" key="2">
    <source>
        <dbReference type="Proteomes" id="UP000029444"/>
    </source>
</evidence>
<dbReference type="Proteomes" id="UP000029444">
    <property type="component" value="Unassembled WGS sequence"/>
</dbReference>
<evidence type="ECO:0000313" key="1">
    <source>
        <dbReference type="EMBL" id="KGD65147.1"/>
    </source>
</evidence>
<dbReference type="AlphaFoldDB" id="A0A095SKS2"/>
<evidence type="ECO:0008006" key="3">
    <source>
        <dbReference type="Google" id="ProtNLM"/>
    </source>
</evidence>
<accession>A0A095SKS2</accession>
<dbReference type="InterPro" id="IPR036170">
    <property type="entry name" value="YezG-like_sf"/>
</dbReference>
<dbReference type="EMBL" id="ARXV01000005">
    <property type="protein sequence ID" value="KGD65147.1"/>
    <property type="molecule type" value="Genomic_DNA"/>
</dbReference>
<reference evidence="1 2" key="1">
    <citation type="submission" date="2012-09" db="EMBL/GenBank/DDBJ databases">
        <title>Genome Sequence of alkane-degrading Bacterium Alcanivorax sp. 19-m-6.</title>
        <authorList>
            <person name="Lai Q."/>
            <person name="Shao Z."/>
        </authorList>
    </citation>
    <scope>NUCLEOTIDE SEQUENCE [LARGE SCALE GENOMIC DNA]</scope>
    <source>
        <strain evidence="1 2">19-m-6</strain>
    </source>
</reference>
<proteinExistence type="predicted"/>
<name>A0A095SKS2_9GAMM</name>
<dbReference type="SUPFAM" id="SSF160424">
    <property type="entry name" value="BH3703-like"/>
    <property type="match status" value="1"/>
</dbReference>
<dbReference type="PATRIC" id="fig|1177154.3.peg.1610"/>